<evidence type="ECO:0000256" key="8">
    <source>
        <dbReference type="ARBA" id="ARBA00048617"/>
    </source>
</evidence>
<evidence type="ECO:0000259" key="10">
    <source>
        <dbReference type="Pfam" id="PF02602"/>
    </source>
</evidence>
<keyword evidence="4 9" id="KW-0456">Lyase</keyword>
<dbReference type="InterPro" id="IPR036108">
    <property type="entry name" value="4pyrrol_syn_uPrphyn_synt_sf"/>
</dbReference>
<comment type="function">
    <text evidence="6 9">Catalyzes cyclization of the linear tetrapyrrole, hydroxymethylbilane, to the macrocyclic uroporphyrinogen III.</text>
</comment>
<dbReference type="OrthoDB" id="9787650at2"/>
<dbReference type="PANTHER" id="PTHR38042">
    <property type="entry name" value="UROPORPHYRINOGEN-III SYNTHASE, CHLOROPLASTIC"/>
    <property type="match status" value="1"/>
</dbReference>
<dbReference type="EC" id="4.2.1.75" evidence="3 9"/>
<comment type="catalytic activity">
    <reaction evidence="8 9">
        <text>hydroxymethylbilane = uroporphyrinogen III + H2O</text>
        <dbReference type="Rhea" id="RHEA:18965"/>
        <dbReference type="ChEBI" id="CHEBI:15377"/>
        <dbReference type="ChEBI" id="CHEBI:57308"/>
        <dbReference type="ChEBI" id="CHEBI:57845"/>
        <dbReference type="EC" id="4.2.1.75"/>
    </reaction>
</comment>
<dbReference type="EMBL" id="CP021425">
    <property type="protein sequence ID" value="ARU54475.1"/>
    <property type="molecule type" value="Genomic_DNA"/>
</dbReference>
<evidence type="ECO:0000256" key="5">
    <source>
        <dbReference type="ARBA" id="ARBA00023244"/>
    </source>
</evidence>
<dbReference type="InterPro" id="IPR003754">
    <property type="entry name" value="4pyrrol_synth_uPrphyn_synth"/>
</dbReference>
<name>A0A1Y0I4L0_9GAMM</name>
<dbReference type="RefSeq" id="WP_087459672.1">
    <property type="nucleotide sequence ID" value="NZ_CP021425.1"/>
</dbReference>
<reference evidence="11 12" key="1">
    <citation type="submission" date="2017-05" db="EMBL/GenBank/DDBJ databases">
        <title>Genomic insights into alkan degradation activity of Oleiphilus messinensis.</title>
        <authorList>
            <person name="Kozyavkin S.A."/>
            <person name="Slesarev A.I."/>
            <person name="Golyshin P.N."/>
            <person name="Korzhenkov A."/>
            <person name="Golyshina O.N."/>
            <person name="Toshchakov S.V."/>
        </authorList>
    </citation>
    <scope>NUCLEOTIDE SEQUENCE [LARGE SCALE GENOMIC DNA]</scope>
    <source>
        <strain evidence="11 12">ME102</strain>
    </source>
</reference>
<evidence type="ECO:0000313" key="11">
    <source>
        <dbReference type="EMBL" id="ARU54475.1"/>
    </source>
</evidence>
<dbReference type="GO" id="GO:0004852">
    <property type="term" value="F:uroporphyrinogen-III synthase activity"/>
    <property type="evidence" value="ECO:0007669"/>
    <property type="project" value="UniProtKB-UniRule"/>
</dbReference>
<evidence type="ECO:0000256" key="3">
    <source>
        <dbReference type="ARBA" id="ARBA00013109"/>
    </source>
</evidence>
<dbReference type="KEGG" id="ome:OLMES_0371"/>
<keyword evidence="5 9" id="KW-0627">Porphyrin biosynthesis</keyword>
<dbReference type="CDD" id="cd06578">
    <property type="entry name" value="HemD"/>
    <property type="match status" value="1"/>
</dbReference>
<dbReference type="GO" id="GO:0006782">
    <property type="term" value="P:protoporphyrinogen IX biosynthetic process"/>
    <property type="evidence" value="ECO:0007669"/>
    <property type="project" value="UniProtKB-UniRule"/>
</dbReference>
<dbReference type="PANTHER" id="PTHR38042:SF1">
    <property type="entry name" value="UROPORPHYRINOGEN-III SYNTHASE, CHLOROPLASTIC"/>
    <property type="match status" value="1"/>
</dbReference>
<protein>
    <recommendedName>
        <fullName evidence="7 9">Uroporphyrinogen-III synthase</fullName>
        <ecNumber evidence="3 9">4.2.1.75</ecNumber>
    </recommendedName>
</protein>
<organism evidence="11 12">
    <name type="scientific">Oleiphilus messinensis</name>
    <dbReference type="NCBI Taxonomy" id="141451"/>
    <lineage>
        <taxon>Bacteria</taxon>
        <taxon>Pseudomonadati</taxon>
        <taxon>Pseudomonadota</taxon>
        <taxon>Gammaproteobacteria</taxon>
        <taxon>Oceanospirillales</taxon>
        <taxon>Oleiphilaceae</taxon>
        <taxon>Oleiphilus</taxon>
    </lineage>
</organism>
<evidence type="ECO:0000256" key="9">
    <source>
        <dbReference type="RuleBase" id="RU366031"/>
    </source>
</evidence>
<dbReference type="AlphaFoldDB" id="A0A1Y0I4L0"/>
<dbReference type="Gene3D" id="3.40.50.10090">
    <property type="match status" value="2"/>
</dbReference>
<evidence type="ECO:0000256" key="1">
    <source>
        <dbReference type="ARBA" id="ARBA00004772"/>
    </source>
</evidence>
<evidence type="ECO:0000256" key="6">
    <source>
        <dbReference type="ARBA" id="ARBA00037589"/>
    </source>
</evidence>
<dbReference type="InterPro" id="IPR039793">
    <property type="entry name" value="UROS/Hem4"/>
</dbReference>
<sequence>MNQLEQQLDGLRVLLTRQTSDNQALRSTLQNQGAQVHELPALEVSEMPESRAIIGPVMDLDQYDTVIFISQNAVRSGMQWIDQYWPQLPVGITWFAIGEKTAQALRKWDIEPVQATTGHDSEALLQRPELQDMKGRRALIVRGRGGRETLAETLQRRGARIDYIEVYQRVMPALSDRELDAAFSTFRPQLIVVFSGETLHNLAKLSENSPFNLNDATLMVPSERVRNLATQSGHQKVLIAEALNVEAICLKIQQWYASEVAFRNRVDLK</sequence>
<keyword evidence="12" id="KW-1185">Reference proteome</keyword>
<accession>A0A1Y0I4L0</accession>
<evidence type="ECO:0000313" key="12">
    <source>
        <dbReference type="Proteomes" id="UP000196027"/>
    </source>
</evidence>
<evidence type="ECO:0000256" key="2">
    <source>
        <dbReference type="ARBA" id="ARBA00008133"/>
    </source>
</evidence>
<dbReference type="UniPathway" id="UPA00251">
    <property type="reaction ID" value="UER00320"/>
</dbReference>
<proteinExistence type="inferred from homology"/>
<dbReference type="GO" id="GO:0006780">
    <property type="term" value="P:uroporphyrinogen III biosynthetic process"/>
    <property type="evidence" value="ECO:0007669"/>
    <property type="project" value="UniProtKB-UniRule"/>
</dbReference>
<evidence type="ECO:0000256" key="7">
    <source>
        <dbReference type="ARBA" id="ARBA00040167"/>
    </source>
</evidence>
<gene>
    <name evidence="11" type="ORF">OLMES_0371</name>
</gene>
<dbReference type="Pfam" id="PF02602">
    <property type="entry name" value="HEM4"/>
    <property type="match status" value="1"/>
</dbReference>
<dbReference type="SUPFAM" id="SSF69618">
    <property type="entry name" value="HemD-like"/>
    <property type="match status" value="1"/>
</dbReference>
<comment type="similarity">
    <text evidence="2 9">Belongs to the uroporphyrinogen-III synthase family.</text>
</comment>
<dbReference type="Proteomes" id="UP000196027">
    <property type="component" value="Chromosome"/>
</dbReference>
<evidence type="ECO:0000256" key="4">
    <source>
        <dbReference type="ARBA" id="ARBA00023239"/>
    </source>
</evidence>
<feature type="domain" description="Tetrapyrrole biosynthesis uroporphyrinogen III synthase" evidence="10">
    <location>
        <begin position="24"/>
        <end position="248"/>
    </location>
</feature>
<comment type="pathway">
    <text evidence="1 9">Porphyrin-containing compound metabolism; protoporphyrin-IX biosynthesis; coproporphyrinogen-III from 5-aminolevulinate: step 3/4.</text>
</comment>